<keyword evidence="1" id="KW-0378">Hydrolase</keyword>
<dbReference type="Proteomes" id="UP001454036">
    <property type="component" value="Unassembled WGS sequence"/>
</dbReference>
<dbReference type="GO" id="GO:0008234">
    <property type="term" value="F:cysteine-type peptidase activity"/>
    <property type="evidence" value="ECO:0007669"/>
    <property type="project" value="UniProtKB-KW"/>
</dbReference>
<keyword evidence="1" id="KW-0645">Protease</keyword>
<reference evidence="2 3" key="1">
    <citation type="submission" date="2024-01" db="EMBL/GenBank/DDBJ databases">
        <title>The complete chloroplast genome sequence of Lithospermum erythrorhizon: insights into the phylogenetic relationship among Boraginaceae species and the maternal lineages of purple gromwells.</title>
        <authorList>
            <person name="Okada T."/>
            <person name="Watanabe K."/>
        </authorList>
    </citation>
    <scope>NUCLEOTIDE SEQUENCE [LARGE SCALE GENOMIC DNA]</scope>
</reference>
<dbReference type="GO" id="GO:0019784">
    <property type="term" value="F:deNEDDylase activity"/>
    <property type="evidence" value="ECO:0007669"/>
    <property type="project" value="InterPro"/>
</dbReference>
<evidence type="ECO:0000313" key="3">
    <source>
        <dbReference type="Proteomes" id="UP001454036"/>
    </source>
</evidence>
<dbReference type="EMBL" id="BAABME010011026">
    <property type="protein sequence ID" value="GAA0183124.1"/>
    <property type="molecule type" value="Genomic_DNA"/>
</dbReference>
<evidence type="ECO:0008006" key="4">
    <source>
        <dbReference type="Google" id="ProtNLM"/>
    </source>
</evidence>
<dbReference type="SUPFAM" id="SSF54001">
    <property type="entry name" value="Cysteine proteinases"/>
    <property type="match status" value="1"/>
</dbReference>
<protein>
    <recommendedName>
        <fullName evidence="4">Ubiquitin-like protease family profile domain-containing protein</fullName>
    </recommendedName>
</protein>
<proteinExistence type="predicted"/>
<dbReference type="InterPro" id="IPR044613">
    <property type="entry name" value="Nep1/2-like"/>
</dbReference>
<organism evidence="2 3">
    <name type="scientific">Lithospermum erythrorhizon</name>
    <name type="common">Purple gromwell</name>
    <name type="synonym">Lithospermum officinale var. erythrorhizon</name>
    <dbReference type="NCBI Taxonomy" id="34254"/>
    <lineage>
        <taxon>Eukaryota</taxon>
        <taxon>Viridiplantae</taxon>
        <taxon>Streptophyta</taxon>
        <taxon>Embryophyta</taxon>
        <taxon>Tracheophyta</taxon>
        <taxon>Spermatophyta</taxon>
        <taxon>Magnoliopsida</taxon>
        <taxon>eudicotyledons</taxon>
        <taxon>Gunneridae</taxon>
        <taxon>Pentapetalae</taxon>
        <taxon>asterids</taxon>
        <taxon>lamiids</taxon>
        <taxon>Boraginales</taxon>
        <taxon>Boraginaceae</taxon>
        <taxon>Boraginoideae</taxon>
        <taxon>Lithospermeae</taxon>
        <taxon>Lithospermum</taxon>
    </lineage>
</organism>
<keyword evidence="1" id="KW-0788">Thiol protease</keyword>
<dbReference type="Gene3D" id="3.40.395.10">
    <property type="entry name" value="Adenoviral Proteinase, Chain A"/>
    <property type="match status" value="1"/>
</dbReference>
<dbReference type="GO" id="GO:0000338">
    <property type="term" value="P:protein deneddylation"/>
    <property type="evidence" value="ECO:0007669"/>
    <property type="project" value="TreeGrafter"/>
</dbReference>
<evidence type="ECO:0000313" key="2">
    <source>
        <dbReference type="EMBL" id="GAA0183124.1"/>
    </source>
</evidence>
<comment type="caution">
    <text evidence="2">The sequence shown here is derived from an EMBL/GenBank/DDBJ whole genome shotgun (WGS) entry which is preliminary data.</text>
</comment>
<keyword evidence="3" id="KW-1185">Reference proteome</keyword>
<gene>
    <name evidence="2" type="ORF">LIER_30595</name>
</gene>
<dbReference type="PANTHER" id="PTHR46468">
    <property type="entry name" value="SENTRIN-SPECIFIC PROTEASE 8"/>
    <property type="match status" value="1"/>
</dbReference>
<dbReference type="AlphaFoldDB" id="A0AAV3RRX2"/>
<evidence type="ECO:0000256" key="1">
    <source>
        <dbReference type="ARBA" id="ARBA00022807"/>
    </source>
</evidence>
<dbReference type="PANTHER" id="PTHR46468:SF1">
    <property type="entry name" value="SENTRIN-SPECIFIC PROTEASE 8"/>
    <property type="match status" value="1"/>
</dbReference>
<dbReference type="InterPro" id="IPR038765">
    <property type="entry name" value="Papain-like_cys_pep_sf"/>
</dbReference>
<name>A0AAV3RRX2_LITER</name>
<sequence>MHCRGLRMTEHWSLLVYDRKLNEFLHHDSSRGGANSIQAKKLCDALKDSVTSNSADPSVSTCPTFQECVTPEQTNGLFVWAIARAIRECIAARRNRSSNIGLKKNK</sequence>
<accession>A0AAV3RRX2</accession>